<comment type="caution">
    <text evidence="4">The sequence shown here is derived from an EMBL/GenBank/DDBJ whole genome shotgun (WGS) entry which is preliminary data.</text>
</comment>
<feature type="non-terminal residue" evidence="4">
    <location>
        <position position="1"/>
    </location>
</feature>
<feature type="compositionally biased region" description="Polar residues" evidence="2">
    <location>
        <begin position="1"/>
        <end position="12"/>
    </location>
</feature>
<dbReference type="EMBL" id="BLKM01000519">
    <property type="protein sequence ID" value="GFG35032.1"/>
    <property type="molecule type" value="Genomic_DNA"/>
</dbReference>
<keyword evidence="5" id="KW-1185">Reference proteome</keyword>
<dbReference type="SUPFAM" id="SSF57667">
    <property type="entry name" value="beta-beta-alpha zinc fingers"/>
    <property type="match status" value="1"/>
</dbReference>
<reference evidence="5" key="1">
    <citation type="submission" date="2020-01" db="EMBL/GenBank/DDBJ databases">
        <title>Draft genome sequence of the Termite Coptotermes fromosanus.</title>
        <authorList>
            <person name="Itakura S."/>
            <person name="Yosikawa Y."/>
            <person name="Umezawa K."/>
        </authorList>
    </citation>
    <scope>NUCLEOTIDE SEQUENCE [LARGE SCALE GENOMIC DNA]</scope>
</reference>
<dbReference type="Gene3D" id="3.30.160.60">
    <property type="entry name" value="Classic Zinc Finger"/>
    <property type="match status" value="1"/>
</dbReference>
<evidence type="ECO:0000313" key="5">
    <source>
        <dbReference type="Proteomes" id="UP000502823"/>
    </source>
</evidence>
<evidence type="ECO:0000256" key="1">
    <source>
        <dbReference type="PROSITE-ProRule" id="PRU00042"/>
    </source>
</evidence>
<feature type="domain" description="C2H2-type" evidence="3">
    <location>
        <begin position="39"/>
        <end position="66"/>
    </location>
</feature>
<organism evidence="4 5">
    <name type="scientific">Coptotermes formosanus</name>
    <name type="common">Formosan subterranean termite</name>
    <dbReference type="NCBI Taxonomy" id="36987"/>
    <lineage>
        <taxon>Eukaryota</taxon>
        <taxon>Metazoa</taxon>
        <taxon>Ecdysozoa</taxon>
        <taxon>Arthropoda</taxon>
        <taxon>Hexapoda</taxon>
        <taxon>Insecta</taxon>
        <taxon>Pterygota</taxon>
        <taxon>Neoptera</taxon>
        <taxon>Polyneoptera</taxon>
        <taxon>Dictyoptera</taxon>
        <taxon>Blattodea</taxon>
        <taxon>Blattoidea</taxon>
        <taxon>Termitoidae</taxon>
        <taxon>Rhinotermitidae</taxon>
        <taxon>Coptotermes</taxon>
    </lineage>
</organism>
<accession>A0A6L2PV27</accession>
<proteinExistence type="predicted"/>
<dbReference type="PROSITE" id="PS50157">
    <property type="entry name" value="ZINC_FINGER_C2H2_2"/>
    <property type="match status" value="1"/>
</dbReference>
<keyword evidence="1" id="KW-0863">Zinc-finger</keyword>
<dbReference type="InParanoid" id="A0A6L2PV27"/>
<dbReference type="SMART" id="SM00355">
    <property type="entry name" value="ZnF_C2H2"/>
    <property type="match status" value="2"/>
</dbReference>
<name>A0A6L2PV27_COPFO</name>
<gene>
    <name evidence="4" type="ORF">Cfor_07635</name>
</gene>
<sequence>LPSDQVPSTCSETNRKFSKSGWTDPNQRQFEIEVQPSSYYCPNCGKMYTWKTSLHRHLRSECGRKLQIQCPYCPYITKLKTSVQMHIQRQHKDMPNIV</sequence>
<keyword evidence="1" id="KW-0862">Zinc</keyword>
<dbReference type="Pfam" id="PF13909">
    <property type="entry name" value="zf-H2C2_5"/>
    <property type="match status" value="1"/>
</dbReference>
<keyword evidence="1" id="KW-0479">Metal-binding</keyword>
<evidence type="ECO:0000313" key="4">
    <source>
        <dbReference type="EMBL" id="GFG35032.1"/>
    </source>
</evidence>
<dbReference type="InterPro" id="IPR013087">
    <property type="entry name" value="Znf_C2H2_type"/>
</dbReference>
<dbReference type="Pfam" id="PF00096">
    <property type="entry name" value="zf-C2H2"/>
    <property type="match status" value="1"/>
</dbReference>
<dbReference type="OrthoDB" id="10004641at2759"/>
<feature type="region of interest" description="Disordered" evidence="2">
    <location>
        <begin position="1"/>
        <end position="23"/>
    </location>
</feature>
<dbReference type="AlphaFoldDB" id="A0A6L2PV27"/>
<dbReference type="Proteomes" id="UP000502823">
    <property type="component" value="Unassembled WGS sequence"/>
</dbReference>
<dbReference type="GO" id="GO:0008270">
    <property type="term" value="F:zinc ion binding"/>
    <property type="evidence" value="ECO:0007669"/>
    <property type="project" value="UniProtKB-KW"/>
</dbReference>
<evidence type="ECO:0000259" key="3">
    <source>
        <dbReference type="PROSITE" id="PS50157"/>
    </source>
</evidence>
<protein>
    <recommendedName>
        <fullName evidence="3">C2H2-type domain-containing protein</fullName>
    </recommendedName>
</protein>
<evidence type="ECO:0000256" key="2">
    <source>
        <dbReference type="SAM" id="MobiDB-lite"/>
    </source>
</evidence>
<dbReference type="InterPro" id="IPR036236">
    <property type="entry name" value="Znf_C2H2_sf"/>
</dbReference>